<gene>
    <name evidence="2" type="ORF">MetMK1DRAFT_00030470</name>
</gene>
<organism evidence="2 3">
    <name type="scientific">Metallosphaera yellowstonensis MK1</name>
    <dbReference type="NCBI Taxonomy" id="671065"/>
    <lineage>
        <taxon>Archaea</taxon>
        <taxon>Thermoproteota</taxon>
        <taxon>Thermoprotei</taxon>
        <taxon>Sulfolobales</taxon>
        <taxon>Sulfolobaceae</taxon>
        <taxon>Metallosphaera</taxon>
    </lineage>
</organism>
<dbReference type="RefSeq" id="WP_009075202.1">
    <property type="nucleotide sequence ID" value="NZ_JH597770.1"/>
</dbReference>
<proteinExistence type="predicted"/>
<dbReference type="InterPro" id="IPR036259">
    <property type="entry name" value="MFS_trans_sf"/>
</dbReference>
<accession>H2C8X8</accession>
<dbReference type="CDD" id="cd06174">
    <property type="entry name" value="MFS"/>
    <property type="match status" value="1"/>
</dbReference>
<keyword evidence="1" id="KW-0812">Transmembrane</keyword>
<evidence type="ECO:0000256" key="1">
    <source>
        <dbReference type="SAM" id="Phobius"/>
    </source>
</evidence>
<dbReference type="GO" id="GO:0022857">
    <property type="term" value="F:transmembrane transporter activity"/>
    <property type="evidence" value="ECO:0007669"/>
    <property type="project" value="InterPro"/>
</dbReference>
<name>H2C8X8_9CREN</name>
<dbReference type="EMBL" id="JH597770">
    <property type="protein sequence ID" value="EHP68604.1"/>
    <property type="molecule type" value="Genomic_DNA"/>
</dbReference>
<feature type="transmembrane region" description="Helical" evidence="1">
    <location>
        <begin position="250"/>
        <end position="269"/>
    </location>
</feature>
<dbReference type="OrthoDB" id="34469at2157"/>
<feature type="transmembrane region" description="Helical" evidence="1">
    <location>
        <begin position="342"/>
        <end position="360"/>
    </location>
</feature>
<feature type="transmembrane region" description="Helical" evidence="1">
    <location>
        <begin position="186"/>
        <end position="207"/>
    </location>
</feature>
<dbReference type="HOGENOM" id="CLU_743178_0_0_2"/>
<keyword evidence="1" id="KW-0472">Membrane</keyword>
<reference evidence="2 3" key="1">
    <citation type="submission" date="2012-01" db="EMBL/GenBank/DDBJ databases">
        <title>Improved High-Quality Draft sequence of Metallosphaera yellowstonensis MK1.</title>
        <authorList>
            <consortium name="US DOE Joint Genome Institute"/>
            <person name="Lucas S."/>
            <person name="Han J."/>
            <person name="Cheng J.-F."/>
            <person name="Goodwin L."/>
            <person name="Pitluck S."/>
            <person name="Peters L."/>
            <person name="Teshima H."/>
            <person name="Detter J.C."/>
            <person name="Han C."/>
            <person name="Tapia R."/>
            <person name="Land M."/>
            <person name="Hauser L."/>
            <person name="Kyrpides N."/>
            <person name="Kozubal M."/>
            <person name="Macur R.E."/>
            <person name="Jay Z."/>
            <person name="Inskeep W."/>
            <person name="Woyke T."/>
        </authorList>
    </citation>
    <scope>NUCLEOTIDE SEQUENCE [LARGE SCALE GENOMIC DNA]</scope>
    <source>
        <strain evidence="2 3">MK1</strain>
    </source>
</reference>
<dbReference type="PANTHER" id="PTHR23526:SF2">
    <property type="entry name" value="MAJOR FACILITATOR SUPERFAMILY (MFS) PROFILE DOMAIN-CONTAINING PROTEIN"/>
    <property type="match status" value="1"/>
</dbReference>
<dbReference type="SUPFAM" id="SSF103473">
    <property type="entry name" value="MFS general substrate transporter"/>
    <property type="match status" value="1"/>
</dbReference>
<evidence type="ECO:0000313" key="3">
    <source>
        <dbReference type="Proteomes" id="UP000003980"/>
    </source>
</evidence>
<feature type="transmembrane region" description="Helical" evidence="1">
    <location>
        <begin position="219"/>
        <end position="238"/>
    </location>
</feature>
<keyword evidence="3" id="KW-1185">Reference proteome</keyword>
<dbReference type="Gene3D" id="1.20.1250.20">
    <property type="entry name" value="MFS general substrate transporter like domains"/>
    <property type="match status" value="1"/>
</dbReference>
<sequence>MRRFLALPFITASVSFLGIWFPVELYSSTKSVFLLGLATTVYNATNGLGSYLWGDIIDRTHRRTEFVIAIPTMLSLSVLLLEGNLQEGLIGYGLVGFSSSLSSPLYSVILLENYDFEEVPRINSRLSQLNLAGNATGSLAAGLLGDVKFPLICSTAGLLISLVAVKDLKGKENIDVKERIRAIGELRLALLSFAAFNFGAEIFFTAFVPLNYRFGNSRFLIYAGYTILYGADELVYYLSSTRVKRRHEMTIFTVTYLRALILLLTSVALEAGLNLGAFTLPLFVSFGSLYPAYSLSFFSLIFRGLKKNRASIIGLFNSVEDVANILGSAAVSFMGNELASDYLMAFYSISLSILTLHRFLTAVSKRSLSPPQ</sequence>
<feature type="transmembrane region" description="Helical" evidence="1">
    <location>
        <begin position="275"/>
        <end position="302"/>
    </location>
</feature>
<dbReference type="AlphaFoldDB" id="H2C8X8"/>
<dbReference type="Proteomes" id="UP000003980">
    <property type="component" value="Unassembled WGS sequence"/>
</dbReference>
<dbReference type="eggNOG" id="arCOG00131">
    <property type="taxonomic scope" value="Archaea"/>
</dbReference>
<dbReference type="STRING" id="671065.MetMK1DRAFT_00030470"/>
<dbReference type="Pfam" id="PF07690">
    <property type="entry name" value="MFS_1"/>
    <property type="match status" value="1"/>
</dbReference>
<feature type="transmembrane region" description="Helical" evidence="1">
    <location>
        <begin position="314"/>
        <end position="336"/>
    </location>
</feature>
<dbReference type="PANTHER" id="PTHR23526">
    <property type="entry name" value="INTEGRAL MEMBRANE TRANSPORT PROTEIN-RELATED"/>
    <property type="match status" value="1"/>
</dbReference>
<dbReference type="InterPro" id="IPR011701">
    <property type="entry name" value="MFS"/>
</dbReference>
<feature type="transmembrane region" description="Helical" evidence="1">
    <location>
        <begin position="66"/>
        <end position="85"/>
    </location>
</feature>
<evidence type="ECO:0000313" key="2">
    <source>
        <dbReference type="EMBL" id="EHP68604.1"/>
    </source>
</evidence>
<dbReference type="InterPro" id="IPR052528">
    <property type="entry name" value="Sugar_transport-like"/>
</dbReference>
<keyword evidence="1" id="KW-1133">Transmembrane helix</keyword>
<protein>
    <submittedName>
        <fullName evidence="2">Major Facilitator Superfamily transporter</fullName>
    </submittedName>
</protein>
<feature type="transmembrane region" description="Helical" evidence="1">
    <location>
        <begin position="32"/>
        <end position="54"/>
    </location>
</feature>